<evidence type="ECO:0000313" key="7">
    <source>
        <dbReference type="EMBL" id="PWA60460.1"/>
    </source>
</evidence>
<accession>A0A2U1MGR8</accession>
<evidence type="ECO:0000256" key="2">
    <source>
        <dbReference type="ARBA" id="ARBA00022821"/>
    </source>
</evidence>
<dbReference type="GO" id="GO:0006979">
    <property type="term" value="P:response to oxidative stress"/>
    <property type="evidence" value="ECO:0007669"/>
    <property type="project" value="InterPro"/>
</dbReference>
<dbReference type="InterPro" id="IPR010255">
    <property type="entry name" value="Haem_peroxidase_sf"/>
</dbReference>
<dbReference type="EMBL" id="PKPP01005345">
    <property type="protein sequence ID" value="PWA60460.1"/>
    <property type="molecule type" value="Genomic_DNA"/>
</dbReference>
<protein>
    <submittedName>
        <fullName evidence="7">Heme peroxidase</fullName>
    </submittedName>
</protein>
<dbReference type="PANTHER" id="PTHR11903">
    <property type="entry name" value="PROSTAGLANDIN G/H SYNTHASE"/>
    <property type="match status" value="1"/>
</dbReference>
<keyword evidence="3" id="KW-0223">Dioxygenase</keyword>
<dbReference type="Gene3D" id="1.10.640.10">
    <property type="entry name" value="Haem peroxidase domain superfamily, animal type"/>
    <property type="match status" value="1"/>
</dbReference>
<feature type="domain" description="GRDP C2" evidence="6">
    <location>
        <begin position="16"/>
        <end position="69"/>
    </location>
</feature>
<dbReference type="OrthoDB" id="823504at2759"/>
<keyword evidence="1" id="KW-0479">Metal-binding</keyword>
<dbReference type="GO" id="GO:0006952">
    <property type="term" value="P:defense response"/>
    <property type="evidence" value="ECO:0007669"/>
    <property type="project" value="UniProtKB-KW"/>
</dbReference>
<name>A0A2U1MGR8_ARTAN</name>
<dbReference type="GO" id="GO:0006631">
    <property type="term" value="P:fatty acid metabolic process"/>
    <property type="evidence" value="ECO:0007669"/>
    <property type="project" value="UniProtKB-ARBA"/>
</dbReference>
<dbReference type="STRING" id="35608.A0A2U1MGR8"/>
<dbReference type="GO" id="GO:0046872">
    <property type="term" value="F:metal ion binding"/>
    <property type="evidence" value="ECO:0007669"/>
    <property type="project" value="UniProtKB-KW"/>
</dbReference>
<dbReference type="SUPFAM" id="SSF48113">
    <property type="entry name" value="Heme-dependent peroxidases"/>
    <property type="match status" value="1"/>
</dbReference>
<keyword evidence="5" id="KW-0408">Iron</keyword>
<evidence type="ECO:0000256" key="1">
    <source>
        <dbReference type="ARBA" id="ARBA00022723"/>
    </source>
</evidence>
<evidence type="ECO:0000256" key="4">
    <source>
        <dbReference type="ARBA" id="ARBA00023002"/>
    </source>
</evidence>
<dbReference type="Pfam" id="PF03098">
    <property type="entry name" value="An_peroxidase"/>
    <property type="match status" value="1"/>
</dbReference>
<dbReference type="PANTHER" id="PTHR11903:SF11">
    <property type="entry name" value="ALPHA-DIOXYGENASE 1"/>
    <property type="match status" value="1"/>
</dbReference>
<evidence type="ECO:0000259" key="6">
    <source>
        <dbReference type="Pfam" id="PF25334"/>
    </source>
</evidence>
<dbReference type="AlphaFoldDB" id="A0A2U1MGR8"/>
<dbReference type="InterPro" id="IPR019791">
    <property type="entry name" value="Haem_peroxidase_animal"/>
</dbReference>
<dbReference type="InterPro" id="IPR037120">
    <property type="entry name" value="Haem_peroxidase_sf_animal"/>
</dbReference>
<comment type="caution">
    <text evidence="7">The sequence shown here is derived from an EMBL/GenBank/DDBJ whole genome shotgun (WGS) entry which is preliminary data.</text>
</comment>
<sequence length="160" mass="18549">MAVDDIRGRVSELEKEVALEFVEVKNLAETHKIKVIVYFSKADPDGIFDVKRQLNIQFESGKKQVATFRSLFLIRISKWEDLTDDQELIDTLREVYDDDVEQLDLLVGMAAEEKIKGFAISKTDFVIFIIMASRRLEADRFFTSDVNEEVYTKKGLELYL</sequence>
<keyword evidence="7" id="KW-0575">Peroxidase</keyword>
<dbReference type="GO" id="GO:0004601">
    <property type="term" value="F:peroxidase activity"/>
    <property type="evidence" value="ECO:0007669"/>
    <property type="project" value="UniProtKB-KW"/>
</dbReference>
<dbReference type="Pfam" id="PF25334">
    <property type="entry name" value="C2_GRDP"/>
    <property type="match status" value="1"/>
</dbReference>
<dbReference type="InterPro" id="IPR050783">
    <property type="entry name" value="Oxylipin_biosynth_metab"/>
</dbReference>
<gene>
    <name evidence="7" type="ORF">CTI12_AA382980</name>
</gene>
<proteinExistence type="predicted"/>
<evidence type="ECO:0000256" key="3">
    <source>
        <dbReference type="ARBA" id="ARBA00022964"/>
    </source>
</evidence>
<dbReference type="PROSITE" id="PS50292">
    <property type="entry name" value="PEROXIDASE_3"/>
    <property type="match status" value="1"/>
</dbReference>
<dbReference type="GO" id="GO:0020037">
    <property type="term" value="F:heme binding"/>
    <property type="evidence" value="ECO:0007669"/>
    <property type="project" value="InterPro"/>
</dbReference>
<keyword evidence="8" id="KW-1185">Reference proteome</keyword>
<dbReference type="GO" id="GO:0016702">
    <property type="term" value="F:oxidoreductase activity, acting on single donors with incorporation of molecular oxygen, incorporation of two atoms of oxygen"/>
    <property type="evidence" value="ECO:0007669"/>
    <property type="project" value="TreeGrafter"/>
</dbReference>
<reference evidence="7 8" key="1">
    <citation type="journal article" date="2018" name="Mol. Plant">
        <title>The genome of Artemisia annua provides insight into the evolution of Asteraceae family and artemisinin biosynthesis.</title>
        <authorList>
            <person name="Shen Q."/>
            <person name="Zhang L."/>
            <person name="Liao Z."/>
            <person name="Wang S."/>
            <person name="Yan T."/>
            <person name="Shi P."/>
            <person name="Liu M."/>
            <person name="Fu X."/>
            <person name="Pan Q."/>
            <person name="Wang Y."/>
            <person name="Lv Z."/>
            <person name="Lu X."/>
            <person name="Zhang F."/>
            <person name="Jiang W."/>
            <person name="Ma Y."/>
            <person name="Chen M."/>
            <person name="Hao X."/>
            <person name="Li L."/>
            <person name="Tang Y."/>
            <person name="Lv G."/>
            <person name="Zhou Y."/>
            <person name="Sun X."/>
            <person name="Brodelius P.E."/>
            <person name="Rose J.K.C."/>
            <person name="Tang K."/>
        </authorList>
    </citation>
    <scope>NUCLEOTIDE SEQUENCE [LARGE SCALE GENOMIC DNA]</scope>
    <source>
        <strain evidence="8">cv. Huhao1</strain>
        <tissue evidence="7">Leaf</tissue>
    </source>
</reference>
<evidence type="ECO:0000313" key="8">
    <source>
        <dbReference type="Proteomes" id="UP000245207"/>
    </source>
</evidence>
<keyword evidence="2" id="KW-0611">Plant defense</keyword>
<dbReference type="Proteomes" id="UP000245207">
    <property type="component" value="Unassembled WGS sequence"/>
</dbReference>
<keyword evidence="4" id="KW-0560">Oxidoreductase</keyword>
<organism evidence="7 8">
    <name type="scientific">Artemisia annua</name>
    <name type="common">Sweet wormwood</name>
    <dbReference type="NCBI Taxonomy" id="35608"/>
    <lineage>
        <taxon>Eukaryota</taxon>
        <taxon>Viridiplantae</taxon>
        <taxon>Streptophyta</taxon>
        <taxon>Embryophyta</taxon>
        <taxon>Tracheophyta</taxon>
        <taxon>Spermatophyta</taxon>
        <taxon>Magnoliopsida</taxon>
        <taxon>eudicotyledons</taxon>
        <taxon>Gunneridae</taxon>
        <taxon>Pentapetalae</taxon>
        <taxon>asterids</taxon>
        <taxon>campanulids</taxon>
        <taxon>Asterales</taxon>
        <taxon>Asteraceae</taxon>
        <taxon>Asteroideae</taxon>
        <taxon>Anthemideae</taxon>
        <taxon>Artemisiinae</taxon>
        <taxon>Artemisia</taxon>
    </lineage>
</organism>
<evidence type="ECO:0000256" key="5">
    <source>
        <dbReference type="ARBA" id="ARBA00023004"/>
    </source>
</evidence>
<dbReference type="InterPro" id="IPR057458">
    <property type="entry name" value="GRDP_C2"/>
</dbReference>